<dbReference type="PANTHER" id="PTHR30012:SF7">
    <property type="entry name" value="PROTEIN TRANSPORT PROTEIN HOFC HOMOLOG"/>
    <property type="match status" value="1"/>
</dbReference>
<comment type="similarity">
    <text evidence="2">Belongs to the GSP F family.</text>
</comment>
<evidence type="ECO:0000256" key="2">
    <source>
        <dbReference type="ARBA" id="ARBA00005745"/>
    </source>
</evidence>
<dbReference type="EMBL" id="JBHSUC010000011">
    <property type="protein sequence ID" value="MFC6362476.1"/>
    <property type="molecule type" value="Genomic_DNA"/>
</dbReference>
<keyword evidence="7" id="KW-0472">Membrane</keyword>
<keyword evidence="6" id="KW-1133">Transmembrane helix</keyword>
<dbReference type="PANTHER" id="PTHR30012">
    <property type="entry name" value="GENERAL SECRETION PATHWAY PROTEIN"/>
    <property type="match status" value="1"/>
</dbReference>
<organism evidence="9 10">
    <name type="scientific">Tatumella punctata</name>
    <dbReference type="NCBI Taxonomy" id="399969"/>
    <lineage>
        <taxon>Bacteria</taxon>
        <taxon>Pseudomonadati</taxon>
        <taxon>Pseudomonadota</taxon>
        <taxon>Gammaproteobacteria</taxon>
        <taxon>Enterobacterales</taxon>
        <taxon>Erwiniaceae</taxon>
        <taxon>Tatumella</taxon>
    </lineage>
</organism>
<dbReference type="InterPro" id="IPR042094">
    <property type="entry name" value="T2SS_GspF_sf"/>
</dbReference>
<evidence type="ECO:0000256" key="6">
    <source>
        <dbReference type="ARBA" id="ARBA00022989"/>
    </source>
</evidence>
<reference evidence="10" key="1">
    <citation type="journal article" date="2019" name="Int. J. Syst. Evol. Microbiol.">
        <title>The Global Catalogue of Microorganisms (GCM) 10K type strain sequencing project: providing services to taxonomists for standard genome sequencing and annotation.</title>
        <authorList>
            <consortium name="The Broad Institute Genomics Platform"/>
            <consortium name="The Broad Institute Genome Sequencing Center for Infectious Disease"/>
            <person name="Wu L."/>
            <person name="Ma J."/>
        </authorList>
    </citation>
    <scope>NUCLEOTIDE SEQUENCE [LARGE SCALE GENOMIC DNA]</scope>
    <source>
        <strain evidence="10">CGMCC 4.1530</strain>
    </source>
</reference>
<evidence type="ECO:0000256" key="3">
    <source>
        <dbReference type="ARBA" id="ARBA00022475"/>
    </source>
</evidence>
<dbReference type="Proteomes" id="UP001596215">
    <property type="component" value="Unassembled WGS sequence"/>
</dbReference>
<evidence type="ECO:0000256" key="4">
    <source>
        <dbReference type="ARBA" id="ARBA00022519"/>
    </source>
</evidence>
<evidence type="ECO:0000313" key="9">
    <source>
        <dbReference type="EMBL" id="MFC6362476.1"/>
    </source>
</evidence>
<proteinExistence type="inferred from homology"/>
<dbReference type="InterPro" id="IPR018076">
    <property type="entry name" value="T2SS_GspF_dom"/>
</dbReference>
<dbReference type="Gene3D" id="1.20.81.30">
    <property type="entry name" value="Type II secretion system (T2SS), domain F"/>
    <property type="match status" value="1"/>
</dbReference>
<keyword evidence="4" id="KW-0997">Cell inner membrane</keyword>
<dbReference type="RefSeq" id="WP_212709343.1">
    <property type="nucleotide sequence ID" value="NZ_BAAAFW010000029.1"/>
</dbReference>
<sequence>MSNYALFYWQAVNSKGQPCEGYRLVRHRHQLSRILNDDGLVPVRITKKKFCPPGYWRCEQRILIFSQISILLQAGLPLADGLGLLAEGHPQKAWQALLIQLQQQILSGVTFSAALRCWPEIFPLLCISLVYAGEQTGHLEQCCRQLAEQQQREMKLKKN</sequence>
<accession>A0ABW1VRN5</accession>
<evidence type="ECO:0000313" key="10">
    <source>
        <dbReference type="Proteomes" id="UP001596215"/>
    </source>
</evidence>
<keyword evidence="5" id="KW-0812">Transmembrane</keyword>
<keyword evidence="3" id="KW-1003">Cell membrane</keyword>
<keyword evidence="10" id="KW-1185">Reference proteome</keyword>
<evidence type="ECO:0000259" key="8">
    <source>
        <dbReference type="Pfam" id="PF00482"/>
    </source>
</evidence>
<evidence type="ECO:0000256" key="5">
    <source>
        <dbReference type="ARBA" id="ARBA00022692"/>
    </source>
</evidence>
<name>A0ABW1VRN5_9GAMM</name>
<gene>
    <name evidence="9" type="ORF">ACFP73_10270</name>
</gene>
<evidence type="ECO:0000256" key="1">
    <source>
        <dbReference type="ARBA" id="ARBA00004429"/>
    </source>
</evidence>
<comment type="caution">
    <text evidence="9">The sequence shown here is derived from an EMBL/GenBank/DDBJ whole genome shotgun (WGS) entry which is preliminary data.</text>
</comment>
<dbReference type="InterPro" id="IPR003004">
    <property type="entry name" value="GspF/PilC"/>
</dbReference>
<dbReference type="Pfam" id="PF00482">
    <property type="entry name" value="T2SSF"/>
    <property type="match status" value="1"/>
</dbReference>
<feature type="domain" description="Type II secretion system protein GspF" evidence="8">
    <location>
        <begin position="66"/>
        <end position="158"/>
    </location>
</feature>
<comment type="subcellular location">
    <subcellularLocation>
        <location evidence="1">Cell inner membrane</location>
        <topology evidence="1">Multi-pass membrane protein</topology>
    </subcellularLocation>
</comment>
<evidence type="ECO:0000256" key="7">
    <source>
        <dbReference type="ARBA" id="ARBA00023136"/>
    </source>
</evidence>
<protein>
    <submittedName>
        <fullName evidence="9">Type II secretion system F family protein</fullName>
    </submittedName>
</protein>